<feature type="region of interest" description="Disordered" evidence="1">
    <location>
        <begin position="88"/>
        <end position="112"/>
    </location>
</feature>
<dbReference type="Proteomes" id="UP000008645">
    <property type="component" value="Chromosome"/>
</dbReference>
<dbReference type="KEGG" id="msk:MSUIS_01660"/>
<dbReference type="RefSeq" id="WP_013608871.1">
    <property type="nucleotide sequence ID" value="NC_015153.1"/>
</dbReference>
<reference evidence="2 3" key="1">
    <citation type="journal article" date="2011" name="J. Bacteriol.">
        <title>Complete genome sequence of the hemotrophic Mycoplasma suis strain KI3806.</title>
        <authorList>
            <person name="Oehlerking J."/>
            <person name="Kube M."/>
            <person name="Felder K.M."/>
            <person name="Matter D."/>
            <person name="Wittenbrink M.M."/>
            <person name="Schwarzenbach S."/>
            <person name="Kramer M.M."/>
            <person name="Hoelzle K."/>
            <person name="Hoelzle L.E."/>
        </authorList>
    </citation>
    <scope>NUCLEOTIDE SEQUENCE [LARGE SCALE GENOMIC DNA]</scope>
    <source>
        <strain evidence="3">KI_3806</strain>
    </source>
</reference>
<sequence length="112" mass="12097">MTLPVKVLLIPLTLGAGGLAAGGGVGLVNFFSSQESFDSKENKDSSSVTEIDPKPTQLSPLDQQEHNHISEIPKDLGILESKTTTKDLEQQREDALTEALKESDEPFRSLCS</sequence>
<dbReference type="HOGENOM" id="CLU_2143120_0_0_14"/>
<gene>
    <name evidence="2" type="ORF">MSUIS_01660</name>
</gene>
<name>F0V337_MYCS3</name>
<organism evidence="2 3">
    <name type="scientific">Mycoplasma suis (strain KI_3806)</name>
    <dbReference type="NCBI Taxonomy" id="708248"/>
    <lineage>
        <taxon>Bacteria</taxon>
        <taxon>Bacillati</taxon>
        <taxon>Mycoplasmatota</taxon>
        <taxon>Mollicutes</taxon>
        <taxon>Mycoplasmataceae</taxon>
        <taxon>Mycoplasma</taxon>
    </lineage>
</organism>
<evidence type="ECO:0000313" key="2">
    <source>
        <dbReference type="EMBL" id="CBZ40259.1"/>
    </source>
</evidence>
<feature type="region of interest" description="Disordered" evidence="1">
    <location>
        <begin position="37"/>
        <end position="64"/>
    </location>
</feature>
<dbReference type="AlphaFoldDB" id="F0V337"/>
<dbReference type="EMBL" id="FQ790233">
    <property type="protein sequence ID" value="CBZ40259.1"/>
    <property type="molecule type" value="Genomic_DNA"/>
</dbReference>
<evidence type="ECO:0000256" key="1">
    <source>
        <dbReference type="SAM" id="MobiDB-lite"/>
    </source>
</evidence>
<proteinExistence type="predicted"/>
<accession>F0V337</accession>
<protein>
    <submittedName>
        <fullName evidence="2">Uncharacterized protein</fullName>
    </submittedName>
</protein>
<evidence type="ECO:0000313" key="3">
    <source>
        <dbReference type="Proteomes" id="UP000008645"/>
    </source>
</evidence>